<dbReference type="EMBL" id="OW152816">
    <property type="protein sequence ID" value="CAH2065920.1"/>
    <property type="molecule type" value="Genomic_DNA"/>
</dbReference>
<name>A0ABN8IUY9_9NEOP</name>
<dbReference type="InterPro" id="IPR027417">
    <property type="entry name" value="P-loop_NTPase"/>
</dbReference>
<protein>
    <submittedName>
        <fullName evidence="1">Uncharacterized protein</fullName>
    </submittedName>
</protein>
<gene>
    <name evidence="1" type="ORF">IPOD504_LOCUS13194</name>
</gene>
<feature type="non-terminal residue" evidence="1">
    <location>
        <position position="1"/>
    </location>
</feature>
<dbReference type="Proteomes" id="UP000837857">
    <property type="component" value="Chromosome 4"/>
</dbReference>
<keyword evidence="2" id="KW-1185">Reference proteome</keyword>
<evidence type="ECO:0000313" key="1">
    <source>
        <dbReference type="EMBL" id="CAH2065920.1"/>
    </source>
</evidence>
<dbReference type="Gene3D" id="3.40.50.300">
    <property type="entry name" value="P-loop containing nucleotide triphosphate hydrolases"/>
    <property type="match status" value="1"/>
</dbReference>
<evidence type="ECO:0000313" key="2">
    <source>
        <dbReference type="Proteomes" id="UP000837857"/>
    </source>
</evidence>
<proteinExistence type="predicted"/>
<organism evidence="1 2">
    <name type="scientific">Iphiclides podalirius</name>
    <name type="common">scarce swallowtail</name>
    <dbReference type="NCBI Taxonomy" id="110791"/>
    <lineage>
        <taxon>Eukaryota</taxon>
        <taxon>Metazoa</taxon>
        <taxon>Ecdysozoa</taxon>
        <taxon>Arthropoda</taxon>
        <taxon>Hexapoda</taxon>
        <taxon>Insecta</taxon>
        <taxon>Pterygota</taxon>
        <taxon>Neoptera</taxon>
        <taxon>Endopterygota</taxon>
        <taxon>Lepidoptera</taxon>
        <taxon>Glossata</taxon>
        <taxon>Ditrysia</taxon>
        <taxon>Papilionoidea</taxon>
        <taxon>Papilionidae</taxon>
        <taxon>Papilioninae</taxon>
        <taxon>Iphiclides</taxon>
    </lineage>
</organism>
<accession>A0ABN8IUY9</accession>
<reference evidence="1" key="1">
    <citation type="submission" date="2022-03" db="EMBL/GenBank/DDBJ databases">
        <authorList>
            <person name="Martin H S."/>
        </authorList>
    </citation>
    <scope>NUCLEOTIDE SEQUENCE</scope>
</reference>
<sequence length="330" mass="37444">MAKLPEVEHMQKELEGGLMHKMSEFEERLKTAFTPSSPTIVQLRDEYLNFKEVVSSLLSLMQQQIRQYVTNIDAINMHNRRKALLFNGVPESQNDDPEQKLLSLLHDKMGLSDINNSSIKKCFRLGVKHGSQPRPLVVYFYDHKIKTKFRVAPRMVLLDCSKLQLGRGRRDDSVAAFRRRLEVFRELSLPMLKTLDQQHRLVIVDGDTDSPEVQEEFTRVLLEEMEKAEAIAEMPPDGAEVTHASVQSRAQIEHTTESSALQHRAANGLANGTGPLHNGTALNGFVGNNKIKPIVNNAPKIPTISQMTQDDVNRLYRQHPREVSLNSNHI</sequence>